<evidence type="ECO:0000256" key="1">
    <source>
        <dbReference type="ARBA" id="ARBA00004196"/>
    </source>
</evidence>
<reference evidence="5" key="1">
    <citation type="submission" date="2018-12" db="EMBL/GenBank/DDBJ databases">
        <authorList>
            <person name="Will S."/>
            <person name="Neumann-Schaal M."/>
            <person name="Henke P."/>
        </authorList>
    </citation>
    <scope>NUCLEOTIDE SEQUENCE</scope>
    <source>
        <strain evidence="5">PCC 7102</strain>
    </source>
</reference>
<evidence type="ECO:0000313" key="6">
    <source>
        <dbReference type="Proteomes" id="UP000271624"/>
    </source>
</evidence>
<proteinExistence type="predicted"/>
<dbReference type="Gene3D" id="2.40.30.170">
    <property type="match status" value="1"/>
</dbReference>
<dbReference type="Pfam" id="PF25876">
    <property type="entry name" value="HH_MFP_RND"/>
    <property type="match status" value="1"/>
</dbReference>
<name>A0A3S1BTL0_9CYAN</name>
<evidence type="ECO:0000256" key="2">
    <source>
        <dbReference type="ARBA" id="ARBA00023054"/>
    </source>
</evidence>
<dbReference type="InterPro" id="IPR050465">
    <property type="entry name" value="UPF0194_transport"/>
</dbReference>
<evidence type="ECO:0000259" key="4">
    <source>
        <dbReference type="Pfam" id="PF25876"/>
    </source>
</evidence>
<keyword evidence="2 3" id="KW-0175">Coiled coil</keyword>
<dbReference type="OrthoDB" id="556614at2"/>
<evidence type="ECO:0000256" key="3">
    <source>
        <dbReference type="SAM" id="Coils"/>
    </source>
</evidence>
<keyword evidence="6" id="KW-1185">Reference proteome</keyword>
<dbReference type="Proteomes" id="UP000271624">
    <property type="component" value="Unassembled WGS sequence"/>
</dbReference>
<comment type="caution">
    <text evidence="5">The sequence shown here is derived from an EMBL/GenBank/DDBJ whole genome shotgun (WGS) entry which is preliminary data.</text>
</comment>
<dbReference type="GO" id="GO:0030313">
    <property type="term" value="C:cell envelope"/>
    <property type="evidence" value="ECO:0007669"/>
    <property type="project" value="UniProtKB-SubCell"/>
</dbReference>
<dbReference type="SUPFAM" id="SSF111369">
    <property type="entry name" value="HlyD-like secretion proteins"/>
    <property type="match status" value="1"/>
</dbReference>
<dbReference type="Gene3D" id="1.10.287.470">
    <property type="entry name" value="Helix hairpin bin"/>
    <property type="match status" value="1"/>
</dbReference>
<evidence type="ECO:0000313" key="5">
    <source>
        <dbReference type="EMBL" id="RUS94692.1"/>
    </source>
</evidence>
<dbReference type="InterPro" id="IPR014315">
    <property type="entry name" value="ABC_heterocyst_DevB"/>
</dbReference>
<dbReference type="EMBL" id="RSCL01000046">
    <property type="protein sequence ID" value="RUS94692.1"/>
    <property type="molecule type" value="Genomic_DNA"/>
</dbReference>
<dbReference type="Gene3D" id="2.40.50.100">
    <property type="match status" value="1"/>
</dbReference>
<protein>
    <submittedName>
        <fullName evidence="5">Hemolysin D</fullName>
    </submittedName>
</protein>
<sequence length="464" mass="50592">MVQNHKLESPQPRRPLVKLIIGGLIAGGIGIFITNRVREASAPKPVAVAAPQVTTVTALGRLEPQGEVIKLTAPTSNQGTRVEQLLVKEGDVVRAGQAIAVMENRDRLLASMREAEKKVAVARAQLGQVRAGAKQGELTARGAEINRLQAELTGDIKTQQATIARLEAQLKGDSATQQATIDRLEAELTGQRQALKATVARITAERRNATADVQRYESLYKEGVISSQEVDRRRLNAETSTQQLLESQATLSRTIATLEQQIKEAVANRDKTIATQQQQINEAKATRDKTIASTQQQINEARGTLAQTAEVRPTDVTAAQAEIESAVATVERIRAELALAYIRAPKNGRILKINTRAGETVGNEGVVDFGETNQMYAVAEVYQSDINKIRKGQKVQVTSDSLPQKLEGTVDRVGYQVQRQNIVNADPSSNIDSRIIEVHVKLDDMSSLQAARFTNLQVQTVIQL</sequence>
<comment type="subcellular location">
    <subcellularLocation>
        <location evidence="1">Cell envelope</location>
    </subcellularLocation>
</comment>
<dbReference type="RefSeq" id="WP_127087169.1">
    <property type="nucleotide sequence ID" value="NZ_RSCL01000046.1"/>
</dbReference>
<reference evidence="5" key="2">
    <citation type="journal article" date="2019" name="Genome Biol. Evol.">
        <title>Day and night: Metabolic profiles and evolutionary relationships of six axenic non-marine cyanobacteria.</title>
        <authorList>
            <person name="Will S.E."/>
            <person name="Henke P."/>
            <person name="Boedeker C."/>
            <person name="Huang S."/>
            <person name="Brinkmann H."/>
            <person name="Rohde M."/>
            <person name="Jarek M."/>
            <person name="Friedl T."/>
            <person name="Seufert S."/>
            <person name="Schumacher M."/>
            <person name="Overmann J."/>
            <person name="Neumann-Schaal M."/>
            <person name="Petersen J."/>
        </authorList>
    </citation>
    <scope>NUCLEOTIDE SEQUENCE [LARGE SCALE GENOMIC DNA]</scope>
    <source>
        <strain evidence="5">PCC 7102</strain>
    </source>
</reference>
<organism evidence="5 6">
    <name type="scientific">Dulcicalothrix desertica PCC 7102</name>
    <dbReference type="NCBI Taxonomy" id="232991"/>
    <lineage>
        <taxon>Bacteria</taxon>
        <taxon>Bacillati</taxon>
        <taxon>Cyanobacteriota</taxon>
        <taxon>Cyanophyceae</taxon>
        <taxon>Nostocales</taxon>
        <taxon>Calotrichaceae</taxon>
        <taxon>Dulcicalothrix</taxon>
    </lineage>
</organism>
<dbReference type="NCBIfam" id="TIGR02971">
    <property type="entry name" value="heterocyst_DevB"/>
    <property type="match status" value="1"/>
</dbReference>
<dbReference type="InterPro" id="IPR058624">
    <property type="entry name" value="MdtA-like_HH"/>
</dbReference>
<feature type="domain" description="Multidrug resistance protein MdtA-like alpha-helical hairpin" evidence="4">
    <location>
        <begin position="193"/>
        <end position="253"/>
    </location>
</feature>
<dbReference type="PANTHER" id="PTHR32347">
    <property type="entry name" value="EFFLUX SYSTEM COMPONENT YKNX-RELATED"/>
    <property type="match status" value="1"/>
</dbReference>
<feature type="coiled-coil region" evidence="3">
    <location>
        <begin position="248"/>
        <end position="275"/>
    </location>
</feature>
<dbReference type="PRINTS" id="PR01490">
    <property type="entry name" value="RTXTOXIND"/>
</dbReference>
<accession>A0A3S1BTL0</accession>
<gene>
    <name evidence="5" type="ORF">DSM106972_092270</name>
</gene>
<dbReference type="PANTHER" id="PTHR32347:SF27">
    <property type="entry name" value="RND EFFLUX PUMP MEMBRANE FUSION PROTEIN BARREL-SANDWICH DOMAIN-CONTAINING PROTEIN"/>
    <property type="match status" value="1"/>
</dbReference>
<dbReference type="AlphaFoldDB" id="A0A3S1BTL0"/>
<feature type="coiled-coil region" evidence="3">
    <location>
        <begin position="149"/>
        <end position="219"/>
    </location>
</feature>